<comment type="function">
    <text evidence="12">The main replicative DNA helicase, it participates in initiation and elongation during chromosome replication. Travels ahead of the DNA replisome, separating dsDNA into templates for DNA synthesis. A processive ATP-dependent 5'-3' DNA helicase it has DNA-dependent ATPase activity.</text>
</comment>
<dbReference type="GO" id="GO:0006269">
    <property type="term" value="P:DNA replication, synthesis of primer"/>
    <property type="evidence" value="ECO:0007669"/>
    <property type="project" value="UniProtKB-UniRule"/>
</dbReference>
<dbReference type="OrthoDB" id="9773982at2"/>
<dbReference type="Gene3D" id="3.40.50.300">
    <property type="entry name" value="P-loop containing nucleotide triphosphate hydrolases"/>
    <property type="match status" value="1"/>
</dbReference>
<dbReference type="SMART" id="SM00382">
    <property type="entry name" value="AAA"/>
    <property type="match status" value="1"/>
</dbReference>
<keyword evidence="9" id="KW-0413">Isomerase</keyword>
<comment type="catalytic activity">
    <reaction evidence="10 12">
        <text>ATP + H2O = ADP + phosphate + H(+)</text>
        <dbReference type="Rhea" id="RHEA:13065"/>
        <dbReference type="ChEBI" id="CHEBI:15377"/>
        <dbReference type="ChEBI" id="CHEBI:15378"/>
        <dbReference type="ChEBI" id="CHEBI:30616"/>
        <dbReference type="ChEBI" id="CHEBI:43474"/>
        <dbReference type="ChEBI" id="CHEBI:456216"/>
        <dbReference type="EC" id="5.6.2.3"/>
    </reaction>
</comment>
<evidence type="ECO:0000256" key="6">
    <source>
        <dbReference type="ARBA" id="ARBA00022806"/>
    </source>
</evidence>
<dbReference type="GO" id="GO:0005829">
    <property type="term" value="C:cytosol"/>
    <property type="evidence" value="ECO:0007669"/>
    <property type="project" value="TreeGrafter"/>
</dbReference>
<evidence type="ECO:0000256" key="9">
    <source>
        <dbReference type="ARBA" id="ARBA00023235"/>
    </source>
</evidence>
<evidence type="ECO:0000313" key="15">
    <source>
        <dbReference type="EMBL" id="SFQ46384.1"/>
    </source>
</evidence>
<dbReference type="InterPro" id="IPR027417">
    <property type="entry name" value="P-loop_NTPase"/>
</dbReference>
<evidence type="ECO:0000256" key="1">
    <source>
        <dbReference type="ARBA" id="ARBA00008428"/>
    </source>
</evidence>
<dbReference type="PANTHER" id="PTHR30153:SF2">
    <property type="entry name" value="REPLICATIVE DNA HELICASE"/>
    <property type="match status" value="1"/>
</dbReference>
<evidence type="ECO:0000256" key="10">
    <source>
        <dbReference type="ARBA" id="ARBA00048954"/>
    </source>
</evidence>
<dbReference type="GO" id="GO:0005524">
    <property type="term" value="F:ATP binding"/>
    <property type="evidence" value="ECO:0007669"/>
    <property type="project" value="UniProtKB-UniRule"/>
</dbReference>
<dbReference type="GO" id="GO:0003677">
    <property type="term" value="F:DNA binding"/>
    <property type="evidence" value="ECO:0007669"/>
    <property type="project" value="UniProtKB-UniRule"/>
</dbReference>
<evidence type="ECO:0000256" key="3">
    <source>
        <dbReference type="ARBA" id="ARBA00022705"/>
    </source>
</evidence>
<protein>
    <recommendedName>
        <fullName evidence="11 12">Replicative DNA helicase</fullName>
        <ecNumber evidence="11 12">5.6.2.3</ecNumber>
    </recommendedName>
</protein>
<dbReference type="GO" id="GO:0043139">
    <property type="term" value="F:5'-3' DNA helicase activity"/>
    <property type="evidence" value="ECO:0007669"/>
    <property type="project" value="UniProtKB-EC"/>
</dbReference>
<keyword evidence="8 12" id="KW-0238">DNA-binding</keyword>
<organism evidence="15 16">
    <name type="scientific">Geopseudomonas sagittaria</name>
    <dbReference type="NCBI Taxonomy" id="1135990"/>
    <lineage>
        <taxon>Bacteria</taxon>
        <taxon>Pseudomonadati</taxon>
        <taxon>Pseudomonadota</taxon>
        <taxon>Gammaproteobacteria</taxon>
        <taxon>Pseudomonadales</taxon>
        <taxon>Pseudomonadaceae</taxon>
        <taxon>Geopseudomonas</taxon>
    </lineage>
</organism>
<evidence type="ECO:0000256" key="12">
    <source>
        <dbReference type="RuleBase" id="RU362085"/>
    </source>
</evidence>
<dbReference type="InterPro" id="IPR003593">
    <property type="entry name" value="AAA+_ATPase"/>
</dbReference>
<sequence length="457" mass="49869">MRDPYSLEAEHSVLGAMIKRPELIDVLSADLAAEDFYWPENADLFRTILGVAAANQPIDALTVGESFRSAPEGHSGISYVGELVKNTPSTANAGRYAEIVRERSLDRALILCSDRLNEIAHGDQDAADKVAAAQAEVLSLDSEAATAEVIAAADVLRDHIPVLERREELKGELDGLSTGIADLDEKLQGLRPEQLIILAGRPAMGKTTLAMNIAAHNAIRGGKQVLVVSLEMSNGQLMDRFLAAEGKIPLQDIKSGRGGKGENGIRLTAAAGKIRDSGLSMSDRPGMTMSRIRSLARRHKRRYGLDLMVIDYLQLLDEEGGSGNRTEAVSAMTRGAKLMARELQIPVILLSQLNRSLEQRPNKRPINSDLRESGAIEQDADVIMFVYRDEVYHEDSQYKGVAEVIIGKGRDIETGTVRTAFMGQFSTFAQLAYDWQPPEDAEQPKTTSLSSRYKGGK</sequence>
<evidence type="ECO:0000256" key="8">
    <source>
        <dbReference type="ARBA" id="ARBA00023125"/>
    </source>
</evidence>
<dbReference type="SUPFAM" id="SSF48024">
    <property type="entry name" value="N-terminal domain of DnaB helicase"/>
    <property type="match status" value="1"/>
</dbReference>
<evidence type="ECO:0000259" key="14">
    <source>
        <dbReference type="PROSITE" id="PS51199"/>
    </source>
</evidence>
<dbReference type="RefSeq" id="WP_092435017.1">
    <property type="nucleotide sequence ID" value="NZ_FOXM01000023.1"/>
</dbReference>
<dbReference type="EMBL" id="FOXM01000023">
    <property type="protein sequence ID" value="SFQ46384.1"/>
    <property type="molecule type" value="Genomic_DNA"/>
</dbReference>
<dbReference type="InterPro" id="IPR007694">
    <property type="entry name" value="DNA_helicase_DnaB-like_C"/>
</dbReference>
<proteinExistence type="inferred from homology"/>
<reference evidence="16" key="1">
    <citation type="submission" date="2016-10" db="EMBL/GenBank/DDBJ databases">
        <authorList>
            <person name="Varghese N."/>
            <person name="Submissions S."/>
        </authorList>
    </citation>
    <scope>NUCLEOTIDE SEQUENCE [LARGE SCALE GENOMIC DNA]</scope>
    <source>
        <strain evidence="16">JCM 18195</strain>
    </source>
</reference>
<evidence type="ECO:0000256" key="4">
    <source>
        <dbReference type="ARBA" id="ARBA00022741"/>
    </source>
</evidence>
<keyword evidence="6 12" id="KW-0347">Helicase</keyword>
<keyword evidence="5 12" id="KW-0378">Hydrolase</keyword>
<keyword evidence="3 12" id="KW-0235">DNA replication</keyword>
<dbReference type="PROSITE" id="PS51199">
    <property type="entry name" value="SF4_HELICASE"/>
    <property type="match status" value="1"/>
</dbReference>
<dbReference type="InterPro" id="IPR007692">
    <property type="entry name" value="DNA_helicase_DnaB"/>
</dbReference>
<name>A0A1I5YQ29_9GAMM</name>
<dbReference type="AlphaFoldDB" id="A0A1I5YQ29"/>
<comment type="similarity">
    <text evidence="1 12">Belongs to the helicase family. DnaB subfamily.</text>
</comment>
<accession>A0A1I5YQ29</accession>
<feature type="region of interest" description="Disordered" evidence="13">
    <location>
        <begin position="437"/>
        <end position="457"/>
    </location>
</feature>
<evidence type="ECO:0000256" key="11">
    <source>
        <dbReference type="NCBIfam" id="TIGR00665"/>
    </source>
</evidence>
<keyword evidence="2 12" id="KW-0639">Primosome</keyword>
<dbReference type="EC" id="5.6.2.3" evidence="11 12"/>
<dbReference type="InterPro" id="IPR016136">
    <property type="entry name" value="DNA_helicase_N/primase_C"/>
</dbReference>
<dbReference type="Pfam" id="PF00772">
    <property type="entry name" value="DnaB"/>
    <property type="match status" value="1"/>
</dbReference>
<dbReference type="GO" id="GO:0016887">
    <property type="term" value="F:ATP hydrolysis activity"/>
    <property type="evidence" value="ECO:0007669"/>
    <property type="project" value="RHEA"/>
</dbReference>
<dbReference type="GO" id="GO:1990077">
    <property type="term" value="C:primosome complex"/>
    <property type="evidence" value="ECO:0007669"/>
    <property type="project" value="UniProtKB-UniRule"/>
</dbReference>
<dbReference type="CDD" id="cd00984">
    <property type="entry name" value="DnaB_C"/>
    <property type="match status" value="1"/>
</dbReference>
<dbReference type="NCBIfam" id="TIGR00665">
    <property type="entry name" value="DnaB"/>
    <property type="match status" value="1"/>
</dbReference>
<feature type="domain" description="SF4 helicase" evidence="14">
    <location>
        <begin position="169"/>
        <end position="435"/>
    </location>
</feature>
<dbReference type="Gene3D" id="1.10.860.10">
    <property type="entry name" value="DNAb Helicase, Chain A"/>
    <property type="match status" value="1"/>
</dbReference>
<dbReference type="InterPro" id="IPR007693">
    <property type="entry name" value="DNA_helicase_DnaB-like_N"/>
</dbReference>
<dbReference type="InterPro" id="IPR036185">
    <property type="entry name" value="DNA_heli_DnaB-like_N_sf"/>
</dbReference>
<keyword evidence="16" id="KW-1185">Reference proteome</keyword>
<evidence type="ECO:0000256" key="7">
    <source>
        <dbReference type="ARBA" id="ARBA00022840"/>
    </source>
</evidence>
<dbReference type="PANTHER" id="PTHR30153">
    <property type="entry name" value="REPLICATIVE DNA HELICASE DNAB"/>
    <property type="match status" value="1"/>
</dbReference>
<gene>
    <name evidence="15" type="ORF">SAMN05216229_12337</name>
</gene>
<evidence type="ECO:0000313" key="16">
    <source>
        <dbReference type="Proteomes" id="UP000243084"/>
    </source>
</evidence>
<keyword evidence="7 12" id="KW-0067">ATP-binding</keyword>
<evidence type="ECO:0000256" key="13">
    <source>
        <dbReference type="SAM" id="MobiDB-lite"/>
    </source>
</evidence>
<dbReference type="Pfam" id="PF03796">
    <property type="entry name" value="DnaB_C"/>
    <property type="match status" value="1"/>
</dbReference>
<evidence type="ECO:0000256" key="2">
    <source>
        <dbReference type="ARBA" id="ARBA00022515"/>
    </source>
</evidence>
<keyword evidence="4 12" id="KW-0547">Nucleotide-binding</keyword>
<dbReference type="SUPFAM" id="SSF52540">
    <property type="entry name" value="P-loop containing nucleoside triphosphate hydrolases"/>
    <property type="match status" value="1"/>
</dbReference>
<dbReference type="Proteomes" id="UP000243084">
    <property type="component" value="Unassembled WGS sequence"/>
</dbReference>
<evidence type="ECO:0000256" key="5">
    <source>
        <dbReference type="ARBA" id="ARBA00022801"/>
    </source>
</evidence>